<dbReference type="Proteomes" id="UP000054937">
    <property type="component" value="Unassembled WGS sequence"/>
</dbReference>
<reference evidence="2 3" key="1">
    <citation type="journal article" date="2015" name="Sci. Rep.">
        <title>Genome of the facultative scuticociliatosis pathogen Pseudocohnilembus persalinus provides insight into its virulence through horizontal gene transfer.</title>
        <authorList>
            <person name="Xiong J."/>
            <person name="Wang G."/>
            <person name="Cheng J."/>
            <person name="Tian M."/>
            <person name="Pan X."/>
            <person name="Warren A."/>
            <person name="Jiang C."/>
            <person name="Yuan D."/>
            <person name="Miao W."/>
        </authorList>
    </citation>
    <scope>NUCLEOTIDE SEQUENCE [LARGE SCALE GENOMIC DNA]</scope>
    <source>
        <strain evidence="2">36N120E</strain>
    </source>
</reference>
<evidence type="ECO:0000313" key="3">
    <source>
        <dbReference type="Proteomes" id="UP000054937"/>
    </source>
</evidence>
<evidence type="ECO:0000313" key="2">
    <source>
        <dbReference type="EMBL" id="KRX07526.1"/>
    </source>
</evidence>
<protein>
    <submittedName>
        <fullName evidence="2">Uncharacterized protein</fullName>
    </submittedName>
</protein>
<evidence type="ECO:0000256" key="1">
    <source>
        <dbReference type="SAM" id="Coils"/>
    </source>
</evidence>
<comment type="caution">
    <text evidence="2">The sequence shown here is derived from an EMBL/GenBank/DDBJ whole genome shotgun (WGS) entry which is preliminary data.</text>
</comment>
<dbReference type="AlphaFoldDB" id="A0A0V0QZ40"/>
<feature type="coiled-coil region" evidence="1">
    <location>
        <begin position="23"/>
        <end position="70"/>
    </location>
</feature>
<dbReference type="InParanoid" id="A0A0V0QZ40"/>
<keyword evidence="3" id="KW-1185">Reference proteome</keyword>
<keyword evidence="1" id="KW-0175">Coiled coil</keyword>
<proteinExistence type="predicted"/>
<sequence>MKEGKHTCQNFDSYKIKQTKITHVQLQNDGKILESQNKNVKNQKYFFYKNNEENIQNTNLQEKNQKNSENEDENEIFGKNSYFSSEYNQQNQQGMVQLQNDEFNQQNIRISQKCDNSQKSNLENAKQIEIQQNSIDDLEFKKINDKMIQIYENQIGKQQQQLKQLSEKLPSYVIFEEYFQQKKEFLGNQGQAVPVLNQDISDSFLILKRELHFKAIMIKKLKDQADINQHIKQSLYKDIQISDKIIKDVYQL</sequence>
<dbReference type="EMBL" id="LDAU01000082">
    <property type="protein sequence ID" value="KRX07526.1"/>
    <property type="molecule type" value="Genomic_DNA"/>
</dbReference>
<gene>
    <name evidence="2" type="ORF">PPERSA_11075</name>
</gene>
<accession>A0A0V0QZ40</accession>
<name>A0A0V0QZ40_PSEPJ</name>
<organism evidence="2 3">
    <name type="scientific">Pseudocohnilembus persalinus</name>
    <name type="common">Ciliate</name>
    <dbReference type="NCBI Taxonomy" id="266149"/>
    <lineage>
        <taxon>Eukaryota</taxon>
        <taxon>Sar</taxon>
        <taxon>Alveolata</taxon>
        <taxon>Ciliophora</taxon>
        <taxon>Intramacronucleata</taxon>
        <taxon>Oligohymenophorea</taxon>
        <taxon>Scuticociliatia</taxon>
        <taxon>Philasterida</taxon>
        <taxon>Pseudocohnilembidae</taxon>
        <taxon>Pseudocohnilembus</taxon>
    </lineage>
</organism>